<dbReference type="GO" id="GO:0016538">
    <property type="term" value="F:cyclin-dependent protein serine/threonine kinase regulator activity"/>
    <property type="evidence" value="ECO:0007669"/>
    <property type="project" value="TreeGrafter"/>
</dbReference>
<dbReference type="Pfam" id="PF08613">
    <property type="entry name" value="Cyclin"/>
    <property type="match status" value="1"/>
</dbReference>
<dbReference type="OrthoDB" id="286814at2759"/>
<keyword evidence="3" id="KW-1185">Reference proteome</keyword>
<evidence type="ECO:0000256" key="1">
    <source>
        <dbReference type="SAM" id="MobiDB-lite"/>
    </source>
</evidence>
<dbReference type="CDD" id="cd20557">
    <property type="entry name" value="CYCLIN_ScPCL1-like"/>
    <property type="match status" value="1"/>
</dbReference>
<feature type="compositionally biased region" description="Low complexity" evidence="1">
    <location>
        <begin position="335"/>
        <end position="354"/>
    </location>
</feature>
<dbReference type="EMBL" id="KZ084109">
    <property type="protein sequence ID" value="OSD01761.1"/>
    <property type="molecule type" value="Genomic_DNA"/>
</dbReference>
<name>A0A1Y2INE2_TRAC3</name>
<dbReference type="InterPro" id="IPR036915">
    <property type="entry name" value="Cyclin-like_sf"/>
</dbReference>
<dbReference type="Gene3D" id="1.10.472.10">
    <property type="entry name" value="Cyclin-like"/>
    <property type="match status" value="1"/>
</dbReference>
<feature type="region of interest" description="Disordered" evidence="1">
    <location>
        <begin position="316"/>
        <end position="377"/>
    </location>
</feature>
<accession>A0A1Y2INE2</accession>
<dbReference type="GO" id="GO:0019901">
    <property type="term" value="F:protein kinase binding"/>
    <property type="evidence" value="ECO:0007669"/>
    <property type="project" value="InterPro"/>
</dbReference>
<dbReference type="STRING" id="1353009.A0A1Y2INE2"/>
<protein>
    <recommendedName>
        <fullName evidence="4">Cyclin N-terminal domain-containing protein</fullName>
    </recommendedName>
</protein>
<organism evidence="2 3">
    <name type="scientific">Trametes coccinea (strain BRFM310)</name>
    <name type="common">Pycnoporus coccineus</name>
    <dbReference type="NCBI Taxonomy" id="1353009"/>
    <lineage>
        <taxon>Eukaryota</taxon>
        <taxon>Fungi</taxon>
        <taxon>Dikarya</taxon>
        <taxon>Basidiomycota</taxon>
        <taxon>Agaricomycotina</taxon>
        <taxon>Agaricomycetes</taxon>
        <taxon>Polyporales</taxon>
        <taxon>Polyporaceae</taxon>
        <taxon>Trametes</taxon>
    </lineage>
</organism>
<dbReference type="SUPFAM" id="SSF47954">
    <property type="entry name" value="Cyclin-like"/>
    <property type="match status" value="1"/>
</dbReference>
<reference evidence="2 3" key="1">
    <citation type="journal article" date="2015" name="Biotechnol. Biofuels">
        <title>Enhanced degradation of softwood versus hardwood by the white-rot fungus Pycnoporus coccineus.</title>
        <authorList>
            <person name="Couturier M."/>
            <person name="Navarro D."/>
            <person name="Chevret D."/>
            <person name="Henrissat B."/>
            <person name="Piumi F."/>
            <person name="Ruiz-Duenas F.J."/>
            <person name="Martinez A.T."/>
            <person name="Grigoriev I.V."/>
            <person name="Riley R."/>
            <person name="Lipzen A."/>
            <person name="Berrin J.G."/>
            <person name="Master E.R."/>
            <person name="Rosso M.N."/>
        </authorList>
    </citation>
    <scope>NUCLEOTIDE SEQUENCE [LARGE SCALE GENOMIC DNA]</scope>
    <source>
        <strain evidence="2 3">BRFM310</strain>
    </source>
</reference>
<gene>
    <name evidence="2" type="ORF">PYCCODRAFT_1468341</name>
</gene>
<evidence type="ECO:0000313" key="3">
    <source>
        <dbReference type="Proteomes" id="UP000193067"/>
    </source>
</evidence>
<dbReference type="InterPro" id="IPR013922">
    <property type="entry name" value="Cyclin_PHO80-like"/>
</dbReference>
<evidence type="ECO:0000313" key="2">
    <source>
        <dbReference type="EMBL" id="OSD01761.1"/>
    </source>
</evidence>
<dbReference type="AlphaFoldDB" id="A0A1Y2INE2"/>
<sequence length="377" mass="42249">MPSATTASPATIHPASRIDAREHDPRVVEMVNTPISLGVLDYFLDFLVLAVASAMIGPQLKLALGLKTIKTASFVHSFVWATKVATPTLLVALVYIDRIKSKLSIDCEDWICERLAVGALITAEKYLRDAGVKAEQWATCANISKADVNRIEREFLALLDFDMRVTDAHLLALHPDFMRAARADADRETRAAASPPGTSIFARRERAVYHYKIQDRAEERRSSPPAPAPVYLPDLLYPDSPEEKDTPPVITPPDSNDLGLRFDKPQYGRRRTANPYVAAAEAAASSRVPAAYPSHRPHHRDVEMEARMRWYAADARYPSSRPAKSSPRWQPYSPPSRRYGSPPRPARSQQRPSQDYPWRSLKWSSDRRDDVWGPSGL</sequence>
<feature type="region of interest" description="Disordered" evidence="1">
    <location>
        <begin position="214"/>
        <end position="271"/>
    </location>
</feature>
<dbReference type="GO" id="GO:0000307">
    <property type="term" value="C:cyclin-dependent protein kinase holoenzyme complex"/>
    <property type="evidence" value="ECO:0007669"/>
    <property type="project" value="TreeGrafter"/>
</dbReference>
<evidence type="ECO:0008006" key="4">
    <source>
        <dbReference type="Google" id="ProtNLM"/>
    </source>
</evidence>
<dbReference type="Proteomes" id="UP000193067">
    <property type="component" value="Unassembled WGS sequence"/>
</dbReference>
<dbReference type="GO" id="GO:0005634">
    <property type="term" value="C:nucleus"/>
    <property type="evidence" value="ECO:0007669"/>
    <property type="project" value="TreeGrafter"/>
</dbReference>
<dbReference type="PANTHER" id="PTHR15615">
    <property type="match status" value="1"/>
</dbReference>
<dbReference type="PANTHER" id="PTHR15615:SF10">
    <property type="entry name" value="PHO85 CYCLIN-2-RELATED"/>
    <property type="match status" value="1"/>
</dbReference>
<proteinExistence type="predicted"/>